<dbReference type="AlphaFoldDB" id="A0A848DCG2"/>
<feature type="signal peptide" evidence="2">
    <location>
        <begin position="1"/>
        <end position="17"/>
    </location>
</feature>
<organism evidence="3 4">
    <name type="scientific">Pseudonocardia bannensis</name>
    <dbReference type="NCBI Taxonomy" id="630973"/>
    <lineage>
        <taxon>Bacteria</taxon>
        <taxon>Bacillati</taxon>
        <taxon>Actinomycetota</taxon>
        <taxon>Actinomycetes</taxon>
        <taxon>Pseudonocardiales</taxon>
        <taxon>Pseudonocardiaceae</taxon>
        <taxon>Pseudonocardia</taxon>
    </lineage>
</organism>
<sequence>MRLQLRAVLLAAVLASATGCGGSTTESDDPSADTAATSAASDAGSPFCVAVKANMDAGQVLATLAQSGGAPAEEFGNVADTVRRTNQEVVGAAPTDLRADFETLSGLADLQLEILEANGGDPASLGRSQEYTQRLQEPALIEIGQRLPGQLQQRCGINSGAPR</sequence>
<dbReference type="PROSITE" id="PS51257">
    <property type="entry name" value="PROKAR_LIPOPROTEIN"/>
    <property type="match status" value="1"/>
</dbReference>
<feature type="region of interest" description="Disordered" evidence="1">
    <location>
        <begin position="19"/>
        <end position="39"/>
    </location>
</feature>
<keyword evidence="4" id="KW-1185">Reference proteome</keyword>
<evidence type="ECO:0000256" key="1">
    <source>
        <dbReference type="SAM" id="MobiDB-lite"/>
    </source>
</evidence>
<evidence type="ECO:0000256" key="2">
    <source>
        <dbReference type="SAM" id="SignalP"/>
    </source>
</evidence>
<protein>
    <recommendedName>
        <fullName evidence="5">Lipoprotein</fullName>
    </recommendedName>
</protein>
<comment type="caution">
    <text evidence="3">The sequence shown here is derived from an EMBL/GenBank/DDBJ whole genome shotgun (WGS) entry which is preliminary data.</text>
</comment>
<keyword evidence="2" id="KW-0732">Signal</keyword>
<evidence type="ECO:0008006" key="5">
    <source>
        <dbReference type="Google" id="ProtNLM"/>
    </source>
</evidence>
<reference evidence="3 4" key="1">
    <citation type="submission" date="2020-04" db="EMBL/GenBank/DDBJ databases">
        <authorList>
            <person name="Klaysubun C."/>
            <person name="Duangmal K."/>
            <person name="Lipun K."/>
        </authorList>
    </citation>
    <scope>NUCLEOTIDE SEQUENCE [LARGE SCALE GENOMIC DNA]</scope>
    <source>
        <strain evidence="3 4">DSM 45300</strain>
    </source>
</reference>
<accession>A0A848DCG2</accession>
<dbReference type="Proteomes" id="UP000586918">
    <property type="component" value="Unassembled WGS sequence"/>
</dbReference>
<feature type="chain" id="PRO_5038801634" description="Lipoprotein" evidence="2">
    <location>
        <begin position="18"/>
        <end position="163"/>
    </location>
</feature>
<evidence type="ECO:0000313" key="3">
    <source>
        <dbReference type="EMBL" id="NMH90288.1"/>
    </source>
</evidence>
<gene>
    <name evidence="3" type="ORF">HF519_01495</name>
</gene>
<evidence type="ECO:0000313" key="4">
    <source>
        <dbReference type="Proteomes" id="UP000586918"/>
    </source>
</evidence>
<dbReference type="EMBL" id="JAAXKZ010000003">
    <property type="protein sequence ID" value="NMH90288.1"/>
    <property type="molecule type" value="Genomic_DNA"/>
</dbReference>
<dbReference type="RefSeq" id="WP_169409789.1">
    <property type="nucleotide sequence ID" value="NZ_JAAXKZ010000003.1"/>
</dbReference>
<name>A0A848DCG2_9PSEU</name>
<proteinExistence type="predicted"/>